<dbReference type="InterPro" id="IPR025230">
    <property type="entry name" value="DUF4172"/>
</dbReference>
<protein>
    <submittedName>
        <fullName evidence="2">Cell filamentation protein Fic</fullName>
    </submittedName>
</protein>
<sequence>MNFYIWQRAHWQNFLAHYDKPRLLEPLTQAHFMLGRLSGRINMLSAEWRAEILHIVRHTEAIASAKIDDPQNKPHQAHALAEIWSEATALQAKNLSLTRLNAWHKKISPKGGSPRTGEASIGKDENEIFAAPPLPQAGKELDSFLERLNEGADKGSPLLRASAAHINFLTIRPYNNGNGRLARAVTALALYPSASNDAQEYTPVVSISAQLLKNRAEYFELLSEVQTARRNLGVWHEWFITQYTAALQDSHDLLNIVFRRAEFWQKTLLLNFNSRQTSLIHSMLLGRGAVSTKIYAAENSLGTASAFRELNELKNAGLLCPEGKGCTVQYRLPKDS</sequence>
<dbReference type="Gene3D" id="1.10.3290.10">
    <property type="entry name" value="Fido-like domain"/>
    <property type="match status" value="1"/>
</dbReference>
<dbReference type="InterPro" id="IPR036597">
    <property type="entry name" value="Fido-like_dom_sf"/>
</dbReference>
<organism evidence="2 3">
    <name type="scientific">Candidatus Termititenax spirochaetophilus</name>
    <dbReference type="NCBI Taxonomy" id="2218522"/>
    <lineage>
        <taxon>Bacteria</taxon>
        <taxon>Bacillati</taxon>
        <taxon>Candidatus Margulisiibacteriota</taxon>
        <taxon>Candidatus Termititenacia</taxon>
        <taxon>Candidatus Termititenacales</taxon>
        <taxon>Candidatus Termititenacaceae</taxon>
        <taxon>Candidatus Termititenax</taxon>
    </lineage>
</organism>
<evidence type="ECO:0000313" key="3">
    <source>
        <dbReference type="Proteomes" id="UP000276170"/>
    </source>
</evidence>
<gene>
    <name evidence="2" type="primary">fic</name>
    <name evidence="2" type="ORF">HP1_059</name>
</gene>
<dbReference type="Pfam" id="PF02661">
    <property type="entry name" value="Fic"/>
    <property type="match status" value="1"/>
</dbReference>
<name>A0A388T878_9BACT</name>
<dbReference type="Proteomes" id="UP000276170">
    <property type="component" value="Unassembled WGS sequence"/>
</dbReference>
<dbReference type="PANTHER" id="PTHR13504:SF33">
    <property type="entry name" value="FIC FAMILY PROTEIN"/>
    <property type="match status" value="1"/>
</dbReference>
<accession>A0A388T878</accession>
<dbReference type="AlphaFoldDB" id="A0A388T878"/>
<comment type="caution">
    <text evidence="2">The sequence shown here is derived from an EMBL/GenBank/DDBJ whole genome shotgun (WGS) entry which is preliminary data.</text>
</comment>
<evidence type="ECO:0000313" key="2">
    <source>
        <dbReference type="EMBL" id="GBR72332.1"/>
    </source>
</evidence>
<proteinExistence type="predicted"/>
<feature type="domain" description="Fido" evidence="1">
    <location>
        <begin position="95"/>
        <end position="241"/>
    </location>
</feature>
<evidence type="ECO:0000259" key="1">
    <source>
        <dbReference type="PROSITE" id="PS51459"/>
    </source>
</evidence>
<keyword evidence="3" id="KW-1185">Reference proteome</keyword>
<dbReference type="InterPro" id="IPR003812">
    <property type="entry name" value="Fido"/>
</dbReference>
<reference evidence="2 3" key="1">
    <citation type="journal article" date="2019" name="ISME J.">
        <title>Genome analyses of uncultured TG2/ZB3 bacteria in 'Margulisbacteria' specifically attached to ectosymbiotic spirochetes of protists in the termite gut.</title>
        <authorList>
            <person name="Utami Y.D."/>
            <person name="Kuwahara H."/>
            <person name="Igai K."/>
            <person name="Murakami T."/>
            <person name="Sugaya K."/>
            <person name="Morikawa T."/>
            <person name="Nagura Y."/>
            <person name="Yuki M."/>
            <person name="Deevong P."/>
            <person name="Inoue T."/>
            <person name="Kihara K."/>
            <person name="Lo N."/>
            <person name="Yamada A."/>
            <person name="Ohkuma M."/>
            <person name="Hongoh Y."/>
        </authorList>
    </citation>
    <scope>NUCLEOTIDE SEQUENCE [LARGE SCALE GENOMIC DNA]</scope>
    <source>
        <strain evidence="2">HsPyr-01</strain>
    </source>
</reference>
<dbReference type="InterPro" id="IPR040198">
    <property type="entry name" value="Fido_containing"/>
</dbReference>
<dbReference type="PANTHER" id="PTHR13504">
    <property type="entry name" value="FIDO DOMAIN-CONTAINING PROTEIN DDB_G0283145"/>
    <property type="match status" value="1"/>
</dbReference>
<dbReference type="EMBL" id="BGZM01000006">
    <property type="protein sequence ID" value="GBR72332.1"/>
    <property type="molecule type" value="Genomic_DNA"/>
</dbReference>
<dbReference type="SUPFAM" id="SSF140931">
    <property type="entry name" value="Fic-like"/>
    <property type="match status" value="1"/>
</dbReference>
<dbReference type="Pfam" id="PF13776">
    <property type="entry name" value="DUF4172"/>
    <property type="match status" value="1"/>
</dbReference>
<dbReference type="PROSITE" id="PS51459">
    <property type="entry name" value="FIDO"/>
    <property type="match status" value="1"/>
</dbReference>